<evidence type="ECO:0000256" key="13">
    <source>
        <dbReference type="ARBA" id="ARBA00049129"/>
    </source>
</evidence>
<evidence type="ECO:0000313" key="18">
    <source>
        <dbReference type="EMBL" id="WOL12385.1"/>
    </source>
</evidence>
<protein>
    <recommendedName>
        <fullName evidence="2">[histone H3]-lysine(4) N-trimethyltransferase</fullName>
        <ecNumber evidence="2">2.1.1.354</ecNumber>
    </recommendedName>
</protein>
<evidence type="ECO:0000259" key="15">
    <source>
        <dbReference type="PROSITE" id="PS50280"/>
    </source>
</evidence>
<keyword evidence="7" id="KW-0694">RNA-binding</keyword>
<feature type="domain" description="GYF" evidence="16">
    <location>
        <begin position="285"/>
        <end position="329"/>
    </location>
</feature>
<dbReference type="EC" id="2.1.1.354" evidence="2"/>
<evidence type="ECO:0000256" key="9">
    <source>
        <dbReference type="ARBA" id="ARBA00023163"/>
    </source>
</evidence>
<evidence type="ECO:0000256" key="2">
    <source>
        <dbReference type="ARBA" id="ARBA00012182"/>
    </source>
</evidence>
<dbReference type="SMART" id="SM00508">
    <property type="entry name" value="PostSET"/>
    <property type="match status" value="1"/>
</dbReference>
<keyword evidence="9" id="KW-0804">Transcription</keyword>
<keyword evidence="6" id="KW-0156">Chromatin regulator</keyword>
<keyword evidence="4" id="KW-0808">Transferase</keyword>
<dbReference type="GO" id="GO:0003723">
    <property type="term" value="F:RNA binding"/>
    <property type="evidence" value="ECO:0007669"/>
    <property type="project" value="UniProtKB-KW"/>
</dbReference>
<name>A0AAQ3KPN9_9LILI</name>
<dbReference type="SUPFAM" id="SSF55277">
    <property type="entry name" value="GYF domain"/>
    <property type="match status" value="1"/>
</dbReference>
<dbReference type="PROSITE" id="PS50280">
    <property type="entry name" value="SET"/>
    <property type="match status" value="1"/>
</dbReference>
<dbReference type="InterPro" id="IPR046341">
    <property type="entry name" value="SET_dom_sf"/>
</dbReference>
<feature type="domain" description="SET" evidence="15">
    <location>
        <begin position="1265"/>
        <end position="1382"/>
    </location>
</feature>
<feature type="compositionally biased region" description="Basic residues" evidence="14">
    <location>
        <begin position="904"/>
        <end position="915"/>
    </location>
</feature>
<keyword evidence="3" id="KW-0489">Methyltransferase</keyword>
<evidence type="ECO:0000259" key="17">
    <source>
        <dbReference type="PROSITE" id="PS50868"/>
    </source>
</evidence>
<keyword evidence="19" id="KW-1185">Reference proteome</keyword>
<dbReference type="InterPro" id="IPR003169">
    <property type="entry name" value="GYF"/>
</dbReference>
<evidence type="ECO:0000256" key="11">
    <source>
        <dbReference type="ARBA" id="ARBA00047571"/>
    </source>
</evidence>
<dbReference type="GO" id="GO:0048188">
    <property type="term" value="C:Set1C/COMPASS complex"/>
    <property type="evidence" value="ECO:0007669"/>
    <property type="project" value="InterPro"/>
</dbReference>
<dbReference type="SMART" id="SM00317">
    <property type="entry name" value="SET"/>
    <property type="match status" value="1"/>
</dbReference>
<evidence type="ECO:0000256" key="12">
    <source>
        <dbReference type="ARBA" id="ARBA00047583"/>
    </source>
</evidence>
<feature type="domain" description="Post-SET" evidence="17">
    <location>
        <begin position="1388"/>
        <end position="1404"/>
    </location>
</feature>
<comment type="catalytic activity">
    <reaction evidence="12">
        <text>N(6)-methyl-L-lysyl(4)-[histone H3] + S-adenosyl-L-methionine = N(6),N(6)-dimethyl-L-lysyl(4)-[histone H3] + S-adenosyl-L-homocysteine + H(+)</text>
        <dbReference type="Rhea" id="RHEA:60268"/>
        <dbReference type="Rhea" id="RHEA-COMP:15540"/>
        <dbReference type="Rhea" id="RHEA-COMP:15543"/>
        <dbReference type="ChEBI" id="CHEBI:15378"/>
        <dbReference type="ChEBI" id="CHEBI:57856"/>
        <dbReference type="ChEBI" id="CHEBI:59789"/>
        <dbReference type="ChEBI" id="CHEBI:61929"/>
        <dbReference type="ChEBI" id="CHEBI:61976"/>
    </reaction>
</comment>
<evidence type="ECO:0000259" key="16">
    <source>
        <dbReference type="PROSITE" id="PS50829"/>
    </source>
</evidence>
<comment type="subcellular location">
    <subcellularLocation>
        <location evidence="1">Nucleus</location>
    </subcellularLocation>
</comment>
<dbReference type="Gene3D" id="3.30.1490.40">
    <property type="match status" value="2"/>
</dbReference>
<dbReference type="PANTHER" id="PTHR45814:SF2">
    <property type="entry name" value="HISTONE-LYSINE N-METHYLTRANSFERASE SETD1"/>
    <property type="match status" value="1"/>
</dbReference>
<feature type="region of interest" description="Disordered" evidence="14">
    <location>
        <begin position="994"/>
        <end position="1037"/>
    </location>
</feature>
<dbReference type="InterPro" id="IPR003616">
    <property type="entry name" value="Post-SET_dom"/>
</dbReference>
<keyword evidence="8" id="KW-0805">Transcription regulation</keyword>
<feature type="region of interest" description="Disordered" evidence="14">
    <location>
        <begin position="877"/>
        <end position="919"/>
    </location>
</feature>
<dbReference type="PROSITE" id="PS50868">
    <property type="entry name" value="POST_SET"/>
    <property type="match status" value="1"/>
</dbReference>
<comment type="catalytic activity">
    <reaction evidence="11">
        <text>L-lysyl(4)-[histone H3] + 3 S-adenosyl-L-methionine = N(6),N(6),N(6)-trimethyl-L-lysyl(4)-[histone H3] + 3 S-adenosyl-L-homocysteine + 3 H(+)</text>
        <dbReference type="Rhea" id="RHEA:60260"/>
        <dbReference type="Rhea" id="RHEA-COMP:15537"/>
        <dbReference type="Rhea" id="RHEA-COMP:15547"/>
        <dbReference type="ChEBI" id="CHEBI:15378"/>
        <dbReference type="ChEBI" id="CHEBI:29969"/>
        <dbReference type="ChEBI" id="CHEBI:57856"/>
        <dbReference type="ChEBI" id="CHEBI:59789"/>
        <dbReference type="ChEBI" id="CHEBI:61961"/>
        <dbReference type="EC" id="2.1.1.354"/>
    </reaction>
</comment>
<dbReference type="Pfam" id="PF00856">
    <property type="entry name" value="SET"/>
    <property type="match status" value="1"/>
</dbReference>
<dbReference type="Gene3D" id="2.170.270.10">
    <property type="entry name" value="SET domain"/>
    <property type="match status" value="1"/>
</dbReference>
<dbReference type="PROSITE" id="PS50829">
    <property type="entry name" value="GYF"/>
    <property type="match status" value="1"/>
</dbReference>
<dbReference type="InterPro" id="IPR037841">
    <property type="entry name" value="SET_SETD1A/B"/>
</dbReference>
<feature type="compositionally biased region" description="Basic and acidic residues" evidence="14">
    <location>
        <begin position="1002"/>
        <end position="1012"/>
    </location>
</feature>
<evidence type="ECO:0000256" key="4">
    <source>
        <dbReference type="ARBA" id="ARBA00022679"/>
    </source>
</evidence>
<dbReference type="InterPro" id="IPR035445">
    <property type="entry name" value="GYF-like_dom_sf"/>
</dbReference>
<dbReference type="CDD" id="cd19169">
    <property type="entry name" value="SET_SETD1"/>
    <property type="match status" value="1"/>
</dbReference>
<proteinExistence type="predicted"/>
<dbReference type="InterPro" id="IPR001214">
    <property type="entry name" value="SET_dom"/>
</dbReference>
<dbReference type="EMBL" id="CP136895">
    <property type="protein sequence ID" value="WOL12385.1"/>
    <property type="molecule type" value="Genomic_DNA"/>
</dbReference>
<evidence type="ECO:0000313" key="19">
    <source>
        <dbReference type="Proteomes" id="UP001327560"/>
    </source>
</evidence>
<evidence type="ECO:0000256" key="7">
    <source>
        <dbReference type="ARBA" id="ARBA00022884"/>
    </source>
</evidence>
<evidence type="ECO:0000256" key="14">
    <source>
        <dbReference type="SAM" id="MobiDB-lite"/>
    </source>
</evidence>
<keyword evidence="5" id="KW-0949">S-adenosyl-L-methionine</keyword>
<evidence type="ECO:0000256" key="1">
    <source>
        <dbReference type="ARBA" id="ARBA00004123"/>
    </source>
</evidence>
<evidence type="ECO:0000256" key="6">
    <source>
        <dbReference type="ARBA" id="ARBA00022853"/>
    </source>
</evidence>
<evidence type="ECO:0000256" key="3">
    <source>
        <dbReference type="ARBA" id="ARBA00022603"/>
    </source>
</evidence>
<evidence type="ECO:0000256" key="10">
    <source>
        <dbReference type="ARBA" id="ARBA00023242"/>
    </source>
</evidence>
<dbReference type="GO" id="GO:0032259">
    <property type="term" value="P:methylation"/>
    <property type="evidence" value="ECO:0007669"/>
    <property type="project" value="UniProtKB-KW"/>
</dbReference>
<organism evidence="18 19">
    <name type="scientific">Canna indica</name>
    <name type="common">Indian-shot</name>
    <dbReference type="NCBI Taxonomy" id="4628"/>
    <lineage>
        <taxon>Eukaryota</taxon>
        <taxon>Viridiplantae</taxon>
        <taxon>Streptophyta</taxon>
        <taxon>Embryophyta</taxon>
        <taxon>Tracheophyta</taxon>
        <taxon>Spermatophyta</taxon>
        <taxon>Magnoliopsida</taxon>
        <taxon>Liliopsida</taxon>
        <taxon>Zingiberales</taxon>
        <taxon>Cannaceae</taxon>
        <taxon>Canna</taxon>
    </lineage>
</organism>
<keyword evidence="10" id="KW-0539">Nucleus</keyword>
<accession>A0AAQ3KPN9</accession>
<evidence type="ECO:0000256" key="8">
    <source>
        <dbReference type="ARBA" id="ARBA00023015"/>
    </source>
</evidence>
<dbReference type="SUPFAM" id="SSF82199">
    <property type="entry name" value="SET domain"/>
    <property type="match status" value="1"/>
</dbReference>
<dbReference type="GO" id="GO:0140999">
    <property type="term" value="F:histone H3K4 trimethyltransferase activity"/>
    <property type="evidence" value="ECO:0007669"/>
    <property type="project" value="UniProtKB-EC"/>
</dbReference>
<dbReference type="PANTHER" id="PTHR45814">
    <property type="entry name" value="HISTONE-LYSINE N-METHYLTRANSFERASE SETD1"/>
    <property type="match status" value="1"/>
</dbReference>
<reference evidence="18 19" key="1">
    <citation type="submission" date="2023-10" db="EMBL/GenBank/DDBJ databases">
        <title>Chromosome-scale genome assembly provides insights into flower coloration mechanisms of Canna indica.</title>
        <authorList>
            <person name="Li C."/>
        </authorList>
    </citation>
    <scope>NUCLEOTIDE SEQUENCE [LARGE SCALE GENOMIC DNA]</scope>
    <source>
        <tissue evidence="18">Flower</tissue>
    </source>
</reference>
<gene>
    <name evidence="18" type="ORF">Cni_G21151</name>
</gene>
<dbReference type="InterPro" id="IPR044570">
    <property type="entry name" value="Set1-like"/>
</dbReference>
<dbReference type="Proteomes" id="UP001327560">
    <property type="component" value="Chromosome 6"/>
</dbReference>
<comment type="catalytic activity">
    <reaction evidence="13">
        <text>N(6),N(6)-dimethyl-L-lysyl(4)-[histone H3] + S-adenosyl-L-methionine = N(6),N(6),N(6)-trimethyl-L-lysyl(4)-[histone H3] + S-adenosyl-L-homocysteine + H(+)</text>
        <dbReference type="Rhea" id="RHEA:60272"/>
        <dbReference type="Rhea" id="RHEA-COMP:15537"/>
        <dbReference type="Rhea" id="RHEA-COMP:15540"/>
        <dbReference type="ChEBI" id="CHEBI:15378"/>
        <dbReference type="ChEBI" id="CHEBI:57856"/>
        <dbReference type="ChEBI" id="CHEBI:59789"/>
        <dbReference type="ChEBI" id="CHEBI:61961"/>
        <dbReference type="ChEBI" id="CHEBI:61976"/>
    </reaction>
</comment>
<sequence>MPHACLSSSRRISGFHFSPTDPVECEQLLSRRACLNHYGNSFNPCFIESHSCTHDAYCWKKMESFGLEILQEEAKICIGNMSESFSHGHAKGCLFCWFPDDKNCPSCCHDPNEVGLYAAMEGSSQSLSKSSEISLSHSTGATLPQSACTGHAQISASGWMYVNDNGHMCGPYSQGQLVEGLSSGFLPEELPVYPVVNTGVANPVPLKYLKQYSSSIHYMSNVSAPSTSQTSEMTNYSSVKYSSIYLRQQSDPHFAASQCSEQGKTSTGMIKCPSSLPLGSLSSEEGCWMFEDQEGRKHGPHSLAELCYWHHNSYLDDSLMIYHVDNMLGPFTLASLVEEWSRFASQNISEIDSTSEFSDKNLNNCSTSLFFNVSKEVSIQLHSVIMKTARRVFLDEIFSSIIPECISSNKAQRHLRLESSNENAKTYDSSKEKKDAVAIHMENEVNSSQETCLKLSVSYENFPELLLAVRKFCYYDCMKALWDTVIYDPVAEYCSAWVKKRRWSDSPCLSLVIDSERQDLPKEILVTQALGHEMDIPPGFETSKGTVDTYAQSLLISEASYLVKEVDRAKDAILSPETLTTIQGSLENELYVSAKTYLFQFFEGVIREELTSLLCLEVEENLNNEMVDLIKQYDESEVSPLDLTVDTVKASASAVASTCCGNAFEQLDLPNTSAFADGDNYDAIVDEPPPGMDDYSPMVLLQKTKFHPLKMIEHIPLIDKYVTMAVYRQKLHDLVLKDWKSSYFTDSFHKYFLSCAALRKLNLDSTDQHHKKGSQKYLHMDGAYGDTQDIASNSSAVLQRLNRGLTFADNLQLLDDSLRTGRYTYFRKKRFGKKIPEKFGFSEQSVDTLEVQKTPELMLSSAVKKIAVNVNSQKLKTQKTEHVQSKLSVRSKNQKESPDPCNLSRKKRRLRKAHECHKETSTPLYQTELTSPINIGYVFDDSRDIVKDSTLGGKYEASDKMESSDPCSLSSKRRRLVKAHESHKEAATLSFNADLPTNYKDNPVDDSHDKAKAGSTLDVENDTINKKQSPDPCSSLRKRRRLRKAYESHKEELTFSCNADLPTSDVYNIVGDLFDTTEVVSTIDKHKLEKVSVQKDSNMNLVGDDSNGCDLSVLKESKKSLSSNDITKSRRKSCVKRKSELNQLPHRKISKLSSASSFKKTKHSCSIRKKVKPMFPCPKSDGCARSSISGWEWHQWSKTALPAERARVRGIRCQTYSLGFQANASHNTNLKGPSARTNRVKLRNLLAAAEGVDILKVTQLKARKKRLCFQRSKIHDWGLVALEPIDAEDFVIEYVGELIRRRISDIRERQYETMGIGSSYLFRLDDEYVVDATKRGGLARFINHSCEPNCYTKVITVEGQKKIFIYAKRHISAGEEITYNYKFPLEEQKIPCNCGSQRCRGSMN</sequence>
<evidence type="ECO:0000256" key="5">
    <source>
        <dbReference type="ARBA" id="ARBA00022691"/>
    </source>
</evidence>